<reference evidence="5" key="1">
    <citation type="journal article" date="2019" name="bioRxiv">
        <title>The Genome of the Zebra Mussel, Dreissena polymorpha: A Resource for Invasive Species Research.</title>
        <authorList>
            <person name="McCartney M.A."/>
            <person name="Auch B."/>
            <person name="Kono T."/>
            <person name="Mallez S."/>
            <person name="Zhang Y."/>
            <person name="Obille A."/>
            <person name="Becker A."/>
            <person name="Abrahante J.E."/>
            <person name="Garbe J."/>
            <person name="Badalamenti J.P."/>
            <person name="Herman A."/>
            <person name="Mangelson H."/>
            <person name="Liachko I."/>
            <person name="Sullivan S."/>
            <person name="Sone E.D."/>
            <person name="Koren S."/>
            <person name="Silverstein K.A.T."/>
            <person name="Beckman K.B."/>
            <person name="Gohl D.M."/>
        </authorList>
    </citation>
    <scope>NUCLEOTIDE SEQUENCE</scope>
    <source>
        <strain evidence="5">Duluth1</strain>
        <tissue evidence="5">Whole animal</tissue>
    </source>
</reference>
<sequence length="462" mass="52442">MMPIIRTYFLIQMMLFVGVTTGFLFDDNSCTTGNNCTCNNEIISCYSKGLIDVPLFNITGTYISIRTLDFGYNAINTLRNGRFSFLRNLTTTSMEVNFNSNNLSSMEDMCFEELKTAIVYLRLGYNNLKTIPMAISSLTNLRTLDLGFNPIIQFDPSVLFSIGDTLEKLVLSLTKVNRWPEELHFLYNLQDLEINHFSAKTITASDFQYMTQIKSLNTLVIQNTDLKEFPAAFCDLSSVQTLNLDYNNFTGRGNDMFSTCHRPLSNISTLSLHTNQLEYFPDLGTAFSATKSLNLQNNNIRYISNELTAMPFLENLYLDNNKLCHIPSTLASIAPNLRYLYLTNNFIDEIDNQALGALSNLWYLYLLGNPLEYVAEHAFSHNPALTFIIVVSTKLSTIPCALSITSHQQIYYYPDRIECDCRMKCLKNITLSNLKLNGQSCLQTNITIEHFINNVIKADKCG</sequence>
<evidence type="ECO:0000256" key="1">
    <source>
        <dbReference type="ARBA" id="ARBA00022614"/>
    </source>
</evidence>
<dbReference type="Pfam" id="PF13855">
    <property type="entry name" value="LRR_8"/>
    <property type="match status" value="1"/>
</dbReference>
<evidence type="ECO:0000313" key="5">
    <source>
        <dbReference type="EMBL" id="KAH3696721.1"/>
    </source>
</evidence>
<keyword evidence="2 4" id="KW-0732">Signal</keyword>
<dbReference type="InterPro" id="IPR003591">
    <property type="entry name" value="Leu-rich_rpt_typical-subtyp"/>
</dbReference>
<keyword evidence="6" id="KW-1185">Reference proteome</keyword>
<keyword evidence="3" id="KW-0677">Repeat</keyword>
<dbReference type="GO" id="GO:0005615">
    <property type="term" value="C:extracellular space"/>
    <property type="evidence" value="ECO:0007669"/>
    <property type="project" value="TreeGrafter"/>
</dbReference>
<keyword evidence="1" id="KW-0433">Leucine-rich repeat</keyword>
<dbReference type="SMART" id="SM00369">
    <property type="entry name" value="LRR_TYP"/>
    <property type="match status" value="6"/>
</dbReference>
<dbReference type="PROSITE" id="PS51450">
    <property type="entry name" value="LRR"/>
    <property type="match status" value="1"/>
</dbReference>
<feature type="chain" id="PRO_5039335471" evidence="4">
    <location>
        <begin position="23"/>
        <end position="462"/>
    </location>
</feature>
<evidence type="ECO:0000313" key="6">
    <source>
        <dbReference type="Proteomes" id="UP000828390"/>
    </source>
</evidence>
<dbReference type="InterPro" id="IPR032675">
    <property type="entry name" value="LRR_dom_sf"/>
</dbReference>
<gene>
    <name evidence="5" type="ORF">DPMN_084197</name>
</gene>
<dbReference type="AlphaFoldDB" id="A0A9D3YCP4"/>
<dbReference type="GO" id="GO:0031012">
    <property type="term" value="C:extracellular matrix"/>
    <property type="evidence" value="ECO:0007669"/>
    <property type="project" value="TreeGrafter"/>
</dbReference>
<accession>A0A9D3YCP4</accession>
<dbReference type="PANTHER" id="PTHR24373:SF370">
    <property type="entry name" value="FISH-LIPS, ISOFORM E"/>
    <property type="match status" value="1"/>
</dbReference>
<dbReference type="SUPFAM" id="SSF52058">
    <property type="entry name" value="L domain-like"/>
    <property type="match status" value="1"/>
</dbReference>
<dbReference type="OrthoDB" id="6132677at2759"/>
<dbReference type="Pfam" id="PF14580">
    <property type="entry name" value="LRR_9"/>
    <property type="match status" value="1"/>
</dbReference>
<evidence type="ECO:0000256" key="3">
    <source>
        <dbReference type="ARBA" id="ARBA00022737"/>
    </source>
</evidence>
<protein>
    <submittedName>
        <fullName evidence="5">Uncharacterized protein</fullName>
    </submittedName>
</protein>
<evidence type="ECO:0000256" key="2">
    <source>
        <dbReference type="ARBA" id="ARBA00022729"/>
    </source>
</evidence>
<dbReference type="Proteomes" id="UP000828390">
    <property type="component" value="Unassembled WGS sequence"/>
</dbReference>
<proteinExistence type="predicted"/>
<dbReference type="Gene3D" id="3.80.10.10">
    <property type="entry name" value="Ribonuclease Inhibitor"/>
    <property type="match status" value="2"/>
</dbReference>
<comment type="caution">
    <text evidence="5">The sequence shown here is derived from an EMBL/GenBank/DDBJ whole genome shotgun (WGS) entry which is preliminary data.</text>
</comment>
<dbReference type="EMBL" id="JAIWYP010000016">
    <property type="protein sequence ID" value="KAH3696721.1"/>
    <property type="molecule type" value="Genomic_DNA"/>
</dbReference>
<evidence type="ECO:0000256" key="4">
    <source>
        <dbReference type="SAM" id="SignalP"/>
    </source>
</evidence>
<feature type="signal peptide" evidence="4">
    <location>
        <begin position="1"/>
        <end position="22"/>
    </location>
</feature>
<dbReference type="PANTHER" id="PTHR24373">
    <property type="entry name" value="SLIT RELATED LEUCINE-RICH REPEAT NEURONAL PROTEIN"/>
    <property type="match status" value="1"/>
</dbReference>
<dbReference type="InterPro" id="IPR050328">
    <property type="entry name" value="Dev_Immune_Receptor"/>
</dbReference>
<name>A0A9D3YCP4_DREPO</name>
<dbReference type="InterPro" id="IPR001611">
    <property type="entry name" value="Leu-rich_rpt"/>
</dbReference>
<reference evidence="5" key="2">
    <citation type="submission" date="2020-11" db="EMBL/GenBank/DDBJ databases">
        <authorList>
            <person name="McCartney M.A."/>
            <person name="Auch B."/>
            <person name="Kono T."/>
            <person name="Mallez S."/>
            <person name="Becker A."/>
            <person name="Gohl D.M."/>
            <person name="Silverstein K.A.T."/>
            <person name="Koren S."/>
            <person name="Bechman K.B."/>
            <person name="Herman A."/>
            <person name="Abrahante J.E."/>
            <person name="Garbe J."/>
        </authorList>
    </citation>
    <scope>NUCLEOTIDE SEQUENCE</scope>
    <source>
        <strain evidence="5">Duluth1</strain>
        <tissue evidence="5">Whole animal</tissue>
    </source>
</reference>
<organism evidence="5 6">
    <name type="scientific">Dreissena polymorpha</name>
    <name type="common">Zebra mussel</name>
    <name type="synonym">Mytilus polymorpha</name>
    <dbReference type="NCBI Taxonomy" id="45954"/>
    <lineage>
        <taxon>Eukaryota</taxon>
        <taxon>Metazoa</taxon>
        <taxon>Spiralia</taxon>
        <taxon>Lophotrochozoa</taxon>
        <taxon>Mollusca</taxon>
        <taxon>Bivalvia</taxon>
        <taxon>Autobranchia</taxon>
        <taxon>Heteroconchia</taxon>
        <taxon>Euheterodonta</taxon>
        <taxon>Imparidentia</taxon>
        <taxon>Neoheterodontei</taxon>
        <taxon>Myida</taxon>
        <taxon>Dreissenoidea</taxon>
        <taxon>Dreissenidae</taxon>
        <taxon>Dreissena</taxon>
    </lineage>
</organism>